<protein>
    <recommendedName>
        <fullName evidence="3">UDP-glucose/GDP-mannose dehydrogenase dimerisation domain-containing protein</fullName>
    </recommendedName>
</protein>
<dbReference type="InterPro" id="IPR028359">
    <property type="entry name" value="UDP_ManNAc/GlcNAc_DH"/>
</dbReference>
<proteinExistence type="predicted"/>
<dbReference type="PANTHER" id="PTHR43491">
    <property type="entry name" value="UDP-N-ACETYL-D-MANNOSAMINE DEHYDROGENASE"/>
    <property type="match status" value="1"/>
</dbReference>
<dbReference type="PANTHER" id="PTHR43491:SF1">
    <property type="entry name" value="UDP-N-ACETYL-D-MANNOSAMINE DEHYDROGENASE"/>
    <property type="match status" value="1"/>
</dbReference>
<dbReference type="EMBL" id="MHCJ01000003">
    <property type="protein sequence ID" value="OGY18478.1"/>
    <property type="molecule type" value="Genomic_DNA"/>
</dbReference>
<dbReference type="SUPFAM" id="SSF51735">
    <property type="entry name" value="NAD(P)-binding Rossmann-fold domains"/>
    <property type="match status" value="1"/>
</dbReference>
<gene>
    <name evidence="1" type="ORF">A2786_03195</name>
</gene>
<dbReference type="GO" id="GO:0000271">
    <property type="term" value="P:polysaccharide biosynthetic process"/>
    <property type="evidence" value="ECO:0007669"/>
    <property type="project" value="InterPro"/>
</dbReference>
<name>A0A1G1VSU4_9BACT</name>
<evidence type="ECO:0000313" key="1">
    <source>
        <dbReference type="EMBL" id="OGY18478.1"/>
    </source>
</evidence>
<dbReference type="AlphaFoldDB" id="A0A1G1VSU4"/>
<dbReference type="InterPro" id="IPR036291">
    <property type="entry name" value="NAD(P)-bd_dom_sf"/>
</dbReference>
<dbReference type="Proteomes" id="UP000179233">
    <property type="component" value="Unassembled WGS sequence"/>
</dbReference>
<accession>A0A1G1VSU4</accession>
<dbReference type="SUPFAM" id="SSF48179">
    <property type="entry name" value="6-phosphogluconate dehydrogenase C-terminal domain-like"/>
    <property type="match status" value="1"/>
</dbReference>
<organism evidence="1 2">
    <name type="scientific">Candidatus Chisholmbacteria bacterium RIFCSPHIGHO2_01_FULL_52_32</name>
    <dbReference type="NCBI Taxonomy" id="1797591"/>
    <lineage>
        <taxon>Bacteria</taxon>
        <taxon>Candidatus Chisholmiibacteriota</taxon>
    </lineage>
</organism>
<evidence type="ECO:0008006" key="3">
    <source>
        <dbReference type="Google" id="ProtNLM"/>
    </source>
</evidence>
<comment type="caution">
    <text evidence="1">The sequence shown here is derived from an EMBL/GenBank/DDBJ whole genome shotgun (WGS) entry which is preliminary data.</text>
</comment>
<reference evidence="1 2" key="1">
    <citation type="journal article" date="2016" name="Nat. Commun.">
        <title>Thousands of microbial genomes shed light on interconnected biogeochemical processes in an aquifer system.</title>
        <authorList>
            <person name="Anantharaman K."/>
            <person name="Brown C.T."/>
            <person name="Hug L.A."/>
            <person name="Sharon I."/>
            <person name="Castelle C.J."/>
            <person name="Probst A.J."/>
            <person name="Thomas B.C."/>
            <person name="Singh A."/>
            <person name="Wilkins M.J."/>
            <person name="Karaoz U."/>
            <person name="Brodie E.L."/>
            <person name="Williams K.H."/>
            <person name="Hubbard S.S."/>
            <person name="Banfield J.F."/>
        </authorList>
    </citation>
    <scope>NUCLEOTIDE SEQUENCE [LARGE SCALE GENOMIC DNA]</scope>
</reference>
<dbReference type="Gene3D" id="3.40.50.720">
    <property type="entry name" value="NAD(P)-binding Rossmann-like Domain"/>
    <property type="match status" value="1"/>
</dbReference>
<sequence>MTIGVIGLGEVGSAIIKLCKKKHTVYGRNRSRDELKGKTIDILHICFGYSSDLPSIVIEAIRELRPKLVIIDSTVKPGTTQGIYQKTKVPIVHAPIVGKHPNLYRYLVSMPKVIGPINEGAYRAAAKHFNQLGVKTIRFRSPLESEMAKILETTYYGWNIIFEKFVHRICKKLGANHNEVYRQFNEIYNKGYERTLPNVRRPILDHFPGEIGGHCVVPNAEIIQGWLNDEFTAFLLSQNEKAKKEDA</sequence>
<dbReference type="GO" id="GO:0016628">
    <property type="term" value="F:oxidoreductase activity, acting on the CH-CH group of donors, NAD or NADP as acceptor"/>
    <property type="evidence" value="ECO:0007669"/>
    <property type="project" value="InterPro"/>
</dbReference>
<dbReference type="InterPro" id="IPR008927">
    <property type="entry name" value="6-PGluconate_DH-like_C_sf"/>
</dbReference>
<evidence type="ECO:0000313" key="2">
    <source>
        <dbReference type="Proteomes" id="UP000179233"/>
    </source>
</evidence>